<keyword evidence="8" id="KW-1185">Reference proteome</keyword>
<dbReference type="GO" id="GO:0016853">
    <property type="term" value="F:isomerase activity"/>
    <property type="evidence" value="ECO:0007669"/>
    <property type="project" value="UniProtKB-KW"/>
</dbReference>
<sequence>MRKNLIKIVALALVAVCFALVSMSSYSEISKSNPIESSAKIVYINPKRADGTDKSFSEVISEFKGKVVYVDFWATWCGPCRAQFPHSKKLHEKLKDQPVAFLYIVVKDSEERWKEGIENFELEGYHWYPTESQEQIMRNQFQIEGIPRYLLIDKNGKIVNPDASRPGSSKTYEDIMKLLQ</sequence>
<dbReference type="InterPro" id="IPR012336">
    <property type="entry name" value="Thioredoxin-like_fold"/>
</dbReference>
<dbReference type="AlphaFoldDB" id="A0A1I2AVY8"/>
<dbReference type="CDD" id="cd02966">
    <property type="entry name" value="TlpA_like_family"/>
    <property type="match status" value="1"/>
</dbReference>
<dbReference type="PANTHER" id="PTHR42852:SF6">
    <property type="entry name" value="THIOL:DISULFIDE INTERCHANGE PROTEIN DSBE"/>
    <property type="match status" value="1"/>
</dbReference>
<feature type="chain" id="PRO_5011755955" evidence="5">
    <location>
        <begin position="28"/>
        <end position="180"/>
    </location>
</feature>
<dbReference type="SUPFAM" id="SSF52833">
    <property type="entry name" value="Thioredoxin-like"/>
    <property type="match status" value="1"/>
</dbReference>
<evidence type="ECO:0000313" key="8">
    <source>
        <dbReference type="Proteomes" id="UP000199513"/>
    </source>
</evidence>
<evidence type="ECO:0000256" key="4">
    <source>
        <dbReference type="ARBA" id="ARBA00023284"/>
    </source>
</evidence>
<dbReference type="RefSeq" id="WP_091538639.1">
    <property type="nucleotide sequence ID" value="NZ_FONY01000002.1"/>
</dbReference>
<gene>
    <name evidence="7" type="ORF">SAMN04488541_100223</name>
</gene>
<dbReference type="GO" id="GO:0017004">
    <property type="term" value="P:cytochrome complex assembly"/>
    <property type="evidence" value="ECO:0007669"/>
    <property type="project" value="UniProtKB-KW"/>
</dbReference>
<keyword evidence="5" id="KW-0732">Signal</keyword>
<protein>
    <submittedName>
        <fullName evidence="7">Thiol-disulfide isomerase or thioredoxin</fullName>
    </submittedName>
</protein>
<keyword evidence="7" id="KW-0413">Isomerase</keyword>
<dbReference type="InterPro" id="IPR050553">
    <property type="entry name" value="Thioredoxin_ResA/DsbE_sf"/>
</dbReference>
<dbReference type="Pfam" id="PF13905">
    <property type="entry name" value="Thioredoxin_8"/>
    <property type="match status" value="1"/>
</dbReference>
<keyword evidence="4" id="KW-0676">Redox-active center</keyword>
<evidence type="ECO:0000256" key="3">
    <source>
        <dbReference type="ARBA" id="ARBA00023157"/>
    </source>
</evidence>
<feature type="signal peptide" evidence="5">
    <location>
        <begin position="1"/>
        <end position="27"/>
    </location>
</feature>
<evidence type="ECO:0000256" key="1">
    <source>
        <dbReference type="ARBA" id="ARBA00004196"/>
    </source>
</evidence>
<proteinExistence type="predicted"/>
<reference evidence="7 8" key="1">
    <citation type="submission" date="2016-10" db="EMBL/GenBank/DDBJ databases">
        <authorList>
            <person name="de Groot N.N."/>
        </authorList>
    </citation>
    <scope>NUCLEOTIDE SEQUENCE [LARGE SCALE GENOMIC DNA]</scope>
    <source>
        <strain>GEY</strain>
        <strain evidence="8">DSM 9560</strain>
    </source>
</reference>
<evidence type="ECO:0000313" key="7">
    <source>
        <dbReference type="EMBL" id="SFE47897.1"/>
    </source>
</evidence>
<dbReference type="InterPro" id="IPR036249">
    <property type="entry name" value="Thioredoxin-like_sf"/>
</dbReference>
<organism evidence="7 8">
    <name type="scientific">Thermoflexibacter ruber</name>
    <dbReference type="NCBI Taxonomy" id="1003"/>
    <lineage>
        <taxon>Bacteria</taxon>
        <taxon>Pseudomonadati</taxon>
        <taxon>Bacteroidota</taxon>
        <taxon>Cytophagia</taxon>
        <taxon>Cytophagales</taxon>
        <taxon>Thermoflexibacteraceae</taxon>
        <taxon>Thermoflexibacter</taxon>
    </lineage>
</organism>
<dbReference type="EMBL" id="FONY01000002">
    <property type="protein sequence ID" value="SFE47897.1"/>
    <property type="molecule type" value="Genomic_DNA"/>
</dbReference>
<keyword evidence="3" id="KW-1015">Disulfide bond</keyword>
<evidence type="ECO:0000259" key="6">
    <source>
        <dbReference type="PROSITE" id="PS51352"/>
    </source>
</evidence>
<evidence type="ECO:0000256" key="5">
    <source>
        <dbReference type="SAM" id="SignalP"/>
    </source>
</evidence>
<dbReference type="Gene3D" id="3.40.30.10">
    <property type="entry name" value="Glutaredoxin"/>
    <property type="match status" value="1"/>
</dbReference>
<keyword evidence="2" id="KW-0201">Cytochrome c-type biogenesis</keyword>
<feature type="domain" description="Thioredoxin" evidence="6">
    <location>
        <begin position="35"/>
        <end position="180"/>
    </location>
</feature>
<dbReference type="GO" id="GO:0030313">
    <property type="term" value="C:cell envelope"/>
    <property type="evidence" value="ECO:0007669"/>
    <property type="project" value="UniProtKB-SubCell"/>
</dbReference>
<dbReference type="InterPro" id="IPR013766">
    <property type="entry name" value="Thioredoxin_domain"/>
</dbReference>
<evidence type="ECO:0000256" key="2">
    <source>
        <dbReference type="ARBA" id="ARBA00022748"/>
    </source>
</evidence>
<dbReference type="PANTHER" id="PTHR42852">
    <property type="entry name" value="THIOL:DISULFIDE INTERCHANGE PROTEIN DSBE"/>
    <property type="match status" value="1"/>
</dbReference>
<name>A0A1I2AVY8_9BACT</name>
<dbReference type="STRING" id="1003.SAMN04488541_100223"/>
<dbReference type="PROSITE" id="PS51352">
    <property type="entry name" value="THIOREDOXIN_2"/>
    <property type="match status" value="1"/>
</dbReference>
<accession>A0A1I2AVY8</accession>
<dbReference type="Proteomes" id="UP000199513">
    <property type="component" value="Unassembled WGS sequence"/>
</dbReference>
<comment type="subcellular location">
    <subcellularLocation>
        <location evidence="1">Cell envelope</location>
    </subcellularLocation>
</comment>
<dbReference type="OrthoDB" id="6399635at2"/>